<accession>A0A7W9A472</accession>
<dbReference type="RefSeq" id="WP_123287067.1">
    <property type="nucleotide sequence ID" value="NZ_JACIJB010000006.1"/>
</dbReference>
<evidence type="ECO:0000256" key="1">
    <source>
        <dbReference type="SAM" id="MobiDB-lite"/>
    </source>
</evidence>
<dbReference type="OrthoDB" id="7266775at2"/>
<evidence type="ECO:0000313" key="4">
    <source>
        <dbReference type="Proteomes" id="UP000548978"/>
    </source>
</evidence>
<proteinExistence type="predicted"/>
<gene>
    <name evidence="3" type="ORF">FHS65_001670</name>
</gene>
<keyword evidence="2" id="KW-0732">Signal</keyword>
<evidence type="ECO:0000313" key="3">
    <source>
        <dbReference type="EMBL" id="MBB5660917.1"/>
    </source>
</evidence>
<keyword evidence="4" id="KW-1185">Reference proteome</keyword>
<evidence type="ECO:0008006" key="5">
    <source>
        <dbReference type="Google" id="ProtNLM"/>
    </source>
</evidence>
<name>A0A7W9A472_9CAUL</name>
<dbReference type="InterPro" id="IPR029045">
    <property type="entry name" value="ClpP/crotonase-like_dom_sf"/>
</dbReference>
<dbReference type="EMBL" id="JACIJB010000006">
    <property type="protein sequence ID" value="MBB5660917.1"/>
    <property type="molecule type" value="Genomic_DNA"/>
</dbReference>
<sequence>MTFRPYAAFTVAALAITVTTSVAAQDFRALASQDLVTAQQEIRENHPALIVDGPEAAAFRSYLDTGLAEAQALIGQVNSGDSHAYLMRYFAGGFRDSNLRITPTFDLLGPYFGISWGGVTTGWRNGEYVVTHVADGVRRGPRVGSVVTECNGVPIEQFAMEKLDRWEADLTTEAGRVRSAPYLLWNRNNPFTRGLPQTCKFREGRRTRDFELQIQPVSPQALEAAYRATVYMPGDVPLAIEQVNGRPWVHAHSLSEDADWTAFNASLVAQADALRGPQGFVLDLRGANGSEFTSTRRAYGLVNRIWTPEFTVSRQPVAGNVTYRVSQDNRDWFADTLARMEADPLFVEENPAIIEETRAVVEAFDAAMAAGQESFVLPGRAPVADTGAPNPVQGPVIVLVDAGCAGGCLDVLDLLVNLPNVRLAGSTTAEDSIFIEPTVLRLPSNYADLTYGHKAWTDRERGNNEPHEPAEGLRYTGNPADEVAVRTWVSSLFGG</sequence>
<protein>
    <recommendedName>
        <fullName evidence="5">Tail specific protease domain-containing protein</fullName>
    </recommendedName>
</protein>
<evidence type="ECO:0000256" key="2">
    <source>
        <dbReference type="SAM" id="SignalP"/>
    </source>
</evidence>
<feature type="compositionally biased region" description="Basic and acidic residues" evidence="1">
    <location>
        <begin position="457"/>
        <end position="471"/>
    </location>
</feature>
<dbReference type="SUPFAM" id="SSF52096">
    <property type="entry name" value="ClpP/crotonase"/>
    <property type="match status" value="1"/>
</dbReference>
<feature type="chain" id="PRO_5031138707" description="Tail specific protease domain-containing protein" evidence="2">
    <location>
        <begin position="25"/>
        <end position="495"/>
    </location>
</feature>
<reference evidence="3 4" key="1">
    <citation type="submission" date="2020-08" db="EMBL/GenBank/DDBJ databases">
        <title>Genomic Encyclopedia of Type Strains, Phase IV (KMG-IV): sequencing the most valuable type-strain genomes for metagenomic binning, comparative biology and taxonomic classification.</title>
        <authorList>
            <person name="Goeker M."/>
        </authorList>
    </citation>
    <scope>NUCLEOTIDE SEQUENCE [LARGE SCALE GENOMIC DNA]</scope>
    <source>
        <strain evidence="3 4">DSM 24448</strain>
    </source>
</reference>
<organism evidence="3 4">
    <name type="scientific">Brevundimonas halotolerans</name>
    <dbReference type="NCBI Taxonomy" id="69670"/>
    <lineage>
        <taxon>Bacteria</taxon>
        <taxon>Pseudomonadati</taxon>
        <taxon>Pseudomonadota</taxon>
        <taxon>Alphaproteobacteria</taxon>
        <taxon>Caulobacterales</taxon>
        <taxon>Caulobacteraceae</taxon>
        <taxon>Brevundimonas</taxon>
    </lineage>
</organism>
<dbReference type="AlphaFoldDB" id="A0A7W9A472"/>
<feature type="signal peptide" evidence="2">
    <location>
        <begin position="1"/>
        <end position="24"/>
    </location>
</feature>
<comment type="caution">
    <text evidence="3">The sequence shown here is derived from an EMBL/GenBank/DDBJ whole genome shotgun (WGS) entry which is preliminary data.</text>
</comment>
<dbReference type="Proteomes" id="UP000548978">
    <property type="component" value="Unassembled WGS sequence"/>
</dbReference>
<dbReference type="Gene3D" id="3.90.226.10">
    <property type="entry name" value="2-enoyl-CoA Hydratase, Chain A, domain 1"/>
    <property type="match status" value="1"/>
</dbReference>
<feature type="region of interest" description="Disordered" evidence="1">
    <location>
        <begin position="457"/>
        <end position="476"/>
    </location>
</feature>